<dbReference type="Gene3D" id="3.40.80.10">
    <property type="entry name" value="Peptidoglycan recognition protein-like"/>
    <property type="match status" value="1"/>
</dbReference>
<proteinExistence type="inferred from homology"/>
<dbReference type="InterPro" id="IPR051206">
    <property type="entry name" value="NAMLAA_amidase_2"/>
</dbReference>
<evidence type="ECO:0000256" key="11">
    <source>
        <dbReference type="ARBA" id="ARBA00039257"/>
    </source>
</evidence>
<comment type="similarity">
    <text evidence="4">Belongs to the N-acetylmuramoyl-L-alanine amidase 2 family.</text>
</comment>
<dbReference type="GO" id="GO:0071555">
    <property type="term" value="P:cell wall organization"/>
    <property type="evidence" value="ECO:0007669"/>
    <property type="project" value="UniProtKB-KW"/>
</dbReference>
<keyword evidence="7" id="KW-0479">Metal-binding</keyword>
<evidence type="ECO:0000256" key="1">
    <source>
        <dbReference type="ARBA" id="ARBA00001561"/>
    </source>
</evidence>
<dbReference type="SUPFAM" id="SSF55846">
    <property type="entry name" value="N-acetylmuramoyl-L-alanine amidase-like"/>
    <property type="match status" value="1"/>
</dbReference>
<evidence type="ECO:0000313" key="15">
    <source>
        <dbReference type="Proteomes" id="UP000286947"/>
    </source>
</evidence>
<evidence type="ECO:0000259" key="13">
    <source>
        <dbReference type="SMART" id="SM00644"/>
    </source>
</evidence>
<dbReference type="InterPro" id="IPR002502">
    <property type="entry name" value="Amidase_domain"/>
</dbReference>
<keyword evidence="9" id="KW-0862">Zinc</keyword>
<dbReference type="GO" id="GO:0008745">
    <property type="term" value="F:N-acetylmuramoyl-L-alanine amidase activity"/>
    <property type="evidence" value="ECO:0007669"/>
    <property type="project" value="UniProtKB-EC"/>
</dbReference>
<dbReference type="EC" id="3.5.1.28" evidence="5"/>
<gene>
    <name evidence="14" type="primary">ampD</name>
    <name evidence="14" type="ORF">CUZ56_00969</name>
</gene>
<keyword evidence="8 14" id="KW-0378">Hydrolase</keyword>
<sequence length="192" mass="21663">MPADTILWQDGWYRYAKHIRSPNFGQRPDSVLPELVVLHSISLPPGVFGNGAIEALFLNQLDWSAHSYYEKIRGTTVSSHFVIDRHGVLTQYVSCNQRAWHAGRSCWQGRSECNDWSIGVELEGLEGLQFEDFQYETLSALIGALCECYPITWVAGHEHIAPERKQDPGPGFDWTRLKAMTGLSSQAFPPEV</sequence>
<evidence type="ECO:0000313" key="14">
    <source>
        <dbReference type="EMBL" id="RUS67031.1"/>
    </source>
</evidence>
<dbReference type="GO" id="GO:0009254">
    <property type="term" value="P:peptidoglycan turnover"/>
    <property type="evidence" value="ECO:0007669"/>
    <property type="project" value="TreeGrafter"/>
</dbReference>
<evidence type="ECO:0000256" key="7">
    <source>
        <dbReference type="ARBA" id="ARBA00022723"/>
    </source>
</evidence>
<feature type="domain" description="N-acetylmuramoyl-L-alanine amidase" evidence="13">
    <location>
        <begin position="21"/>
        <end position="169"/>
    </location>
</feature>
<dbReference type="PANTHER" id="PTHR30417">
    <property type="entry name" value="N-ACETYLMURAMOYL-L-ALANINE AMIDASE AMID"/>
    <property type="match status" value="1"/>
</dbReference>
<reference evidence="14 15" key="1">
    <citation type="submission" date="2018-01" db="EMBL/GenBank/DDBJ databases">
        <title>Saezia sanguinis gen. nov., sp. nov., in the order Burkholderiales isolated from human blood.</title>
        <authorList>
            <person name="Medina-Pascual M.J."/>
            <person name="Valdezate S."/>
            <person name="Monzon S."/>
            <person name="Cuesta I."/>
            <person name="Carrasco G."/>
            <person name="Villalon P."/>
            <person name="Saez-Nieto J.A."/>
        </authorList>
    </citation>
    <scope>NUCLEOTIDE SEQUENCE [LARGE SCALE GENOMIC DNA]</scope>
    <source>
        <strain evidence="14 15">CNM695-12</strain>
    </source>
</reference>
<comment type="catalytic activity">
    <reaction evidence="1">
        <text>Hydrolyzes the link between N-acetylmuramoyl residues and L-amino acid residues in certain cell-wall glycopeptides.</text>
        <dbReference type="EC" id="3.5.1.28"/>
    </reaction>
</comment>
<dbReference type="EMBL" id="PQSP01000002">
    <property type="protein sequence ID" value="RUS67031.1"/>
    <property type="molecule type" value="Genomic_DNA"/>
</dbReference>
<accession>A0A433SE56</accession>
<organism evidence="14 15">
    <name type="scientific">Saezia sanguinis</name>
    <dbReference type="NCBI Taxonomy" id="1965230"/>
    <lineage>
        <taxon>Bacteria</taxon>
        <taxon>Pseudomonadati</taxon>
        <taxon>Pseudomonadota</taxon>
        <taxon>Betaproteobacteria</taxon>
        <taxon>Burkholderiales</taxon>
        <taxon>Saeziaceae</taxon>
        <taxon>Saezia</taxon>
    </lineage>
</organism>
<dbReference type="NCBIfam" id="NF008758">
    <property type="entry name" value="PRK11789.1"/>
    <property type="match status" value="1"/>
</dbReference>
<dbReference type="AlphaFoldDB" id="A0A433SE56"/>
<evidence type="ECO:0000256" key="2">
    <source>
        <dbReference type="ARBA" id="ARBA00001947"/>
    </source>
</evidence>
<evidence type="ECO:0000256" key="4">
    <source>
        <dbReference type="ARBA" id="ARBA00007553"/>
    </source>
</evidence>
<dbReference type="CDD" id="cd06583">
    <property type="entry name" value="PGRP"/>
    <property type="match status" value="1"/>
</dbReference>
<evidence type="ECO:0000256" key="3">
    <source>
        <dbReference type="ARBA" id="ARBA00004496"/>
    </source>
</evidence>
<evidence type="ECO:0000256" key="5">
    <source>
        <dbReference type="ARBA" id="ARBA00011901"/>
    </source>
</evidence>
<dbReference type="RefSeq" id="WP_239442046.1">
    <property type="nucleotide sequence ID" value="NZ_PQSP01000002.1"/>
</dbReference>
<dbReference type="GO" id="GO:0009253">
    <property type="term" value="P:peptidoglycan catabolic process"/>
    <property type="evidence" value="ECO:0007669"/>
    <property type="project" value="InterPro"/>
</dbReference>
<dbReference type="GO" id="GO:0005737">
    <property type="term" value="C:cytoplasm"/>
    <property type="evidence" value="ECO:0007669"/>
    <property type="project" value="UniProtKB-SubCell"/>
</dbReference>
<evidence type="ECO:0000256" key="6">
    <source>
        <dbReference type="ARBA" id="ARBA00022490"/>
    </source>
</evidence>
<evidence type="ECO:0000256" key="9">
    <source>
        <dbReference type="ARBA" id="ARBA00022833"/>
    </source>
</evidence>
<keyword evidence="10" id="KW-0961">Cell wall biogenesis/degradation</keyword>
<keyword evidence="6" id="KW-0963">Cytoplasm</keyword>
<evidence type="ECO:0000256" key="10">
    <source>
        <dbReference type="ARBA" id="ARBA00023316"/>
    </source>
</evidence>
<dbReference type="Pfam" id="PF01510">
    <property type="entry name" value="Amidase_2"/>
    <property type="match status" value="1"/>
</dbReference>
<comment type="subcellular location">
    <subcellularLocation>
        <location evidence="3">Cytoplasm</location>
    </subcellularLocation>
</comment>
<dbReference type="GO" id="GO:0046872">
    <property type="term" value="F:metal ion binding"/>
    <property type="evidence" value="ECO:0007669"/>
    <property type="project" value="UniProtKB-KW"/>
</dbReference>
<evidence type="ECO:0000256" key="12">
    <source>
        <dbReference type="ARBA" id="ARBA00042615"/>
    </source>
</evidence>
<comment type="cofactor">
    <cofactor evidence="2">
        <name>Zn(2+)</name>
        <dbReference type="ChEBI" id="CHEBI:29105"/>
    </cofactor>
</comment>
<name>A0A433SE56_9BURK</name>
<dbReference type="SMART" id="SM00644">
    <property type="entry name" value="Ami_2"/>
    <property type="match status" value="1"/>
</dbReference>
<dbReference type="InterPro" id="IPR036505">
    <property type="entry name" value="Amidase/PGRP_sf"/>
</dbReference>
<keyword evidence="15" id="KW-1185">Reference proteome</keyword>
<protein>
    <recommendedName>
        <fullName evidence="11">1,6-anhydro-N-acetylmuramyl-L-alanine amidase AmpD</fullName>
        <ecNumber evidence="5">3.5.1.28</ecNumber>
    </recommendedName>
    <alternativeName>
        <fullName evidence="12">N-acetylmuramoyl-L-alanine amidase</fullName>
    </alternativeName>
</protein>
<dbReference type="PANTHER" id="PTHR30417:SF4">
    <property type="entry name" value="1,6-ANHYDRO-N-ACETYLMURAMYL-L-ALANINE AMIDASE AMPD"/>
    <property type="match status" value="1"/>
</dbReference>
<evidence type="ECO:0000256" key="8">
    <source>
        <dbReference type="ARBA" id="ARBA00022801"/>
    </source>
</evidence>
<dbReference type="Proteomes" id="UP000286947">
    <property type="component" value="Unassembled WGS sequence"/>
</dbReference>
<comment type="caution">
    <text evidence="14">The sequence shown here is derived from an EMBL/GenBank/DDBJ whole genome shotgun (WGS) entry which is preliminary data.</text>
</comment>